<dbReference type="Proteomes" id="UP000559809">
    <property type="component" value="Unassembled WGS sequence"/>
</dbReference>
<keyword evidence="8" id="KW-1185">Reference proteome</keyword>
<dbReference type="AlphaFoldDB" id="A0A853FZP6"/>
<sequence length="274" mass="30246">MNGPGRQGAKRGPARPALLRALAAALPLAVAGCAGYDPGKLDIDRSIQAKSQSSRVDFIVLHYTSTDNEASLRILSEGNVSSHYLITDHPRPRVYQLVDENRRAWHAGVSSWYGRAGVNSASIGVEIVNAGKRDDGWAPYSPRQVAVLATLLRDIIARHRIKPHNIVGHSDVAPQRKIDPGPLFPWKQLAEQGIGRWYDEESARRYELDFEAQGLPDAAWVQEQLGRVGYEAPRSGVLDPATRNVLAAFQMRYRPERHDGEPDARTLGILKALP</sequence>
<reference evidence="7 8" key="1">
    <citation type="submission" date="2020-07" db="EMBL/GenBank/DDBJ databases">
        <title>Taxonomic revisions and descriptions of new bacterial species based on genomic comparisons in the high-G+C-content subgroup of the family Alcaligenaceae.</title>
        <authorList>
            <person name="Szabo A."/>
            <person name="Felfoldi T."/>
        </authorList>
    </citation>
    <scope>NUCLEOTIDE SEQUENCE [LARGE SCALE GENOMIC DNA]</scope>
    <source>
        <strain evidence="7 8">LMG 24012</strain>
    </source>
</reference>
<name>A0A853FZP6_9BURK</name>
<dbReference type="GO" id="GO:0071555">
    <property type="term" value="P:cell wall organization"/>
    <property type="evidence" value="ECO:0007669"/>
    <property type="project" value="UniProtKB-KW"/>
</dbReference>
<evidence type="ECO:0000256" key="3">
    <source>
        <dbReference type="ARBA" id="ARBA00011901"/>
    </source>
</evidence>
<protein>
    <recommendedName>
        <fullName evidence="3">N-acetylmuramoyl-L-alanine amidase</fullName>
        <ecNumber evidence="3">3.5.1.28</ecNumber>
    </recommendedName>
</protein>
<gene>
    <name evidence="7" type="ORF">H0A72_19970</name>
</gene>
<evidence type="ECO:0000256" key="4">
    <source>
        <dbReference type="ARBA" id="ARBA00022801"/>
    </source>
</evidence>
<dbReference type="FunFam" id="3.40.80.10:FF:000003">
    <property type="entry name" value="N-acetylmuramoyl-L-alanine amidase"/>
    <property type="match status" value="1"/>
</dbReference>
<evidence type="ECO:0000259" key="6">
    <source>
        <dbReference type="SMART" id="SM00644"/>
    </source>
</evidence>
<dbReference type="EMBL" id="JACCEM010000013">
    <property type="protein sequence ID" value="NYT51595.1"/>
    <property type="molecule type" value="Genomic_DNA"/>
</dbReference>
<dbReference type="GO" id="GO:0009253">
    <property type="term" value="P:peptidoglycan catabolic process"/>
    <property type="evidence" value="ECO:0007669"/>
    <property type="project" value="InterPro"/>
</dbReference>
<evidence type="ECO:0000256" key="1">
    <source>
        <dbReference type="ARBA" id="ARBA00001561"/>
    </source>
</evidence>
<dbReference type="CDD" id="cd06583">
    <property type="entry name" value="PGRP"/>
    <property type="match status" value="1"/>
</dbReference>
<dbReference type="Pfam" id="PF01471">
    <property type="entry name" value="PG_binding_1"/>
    <property type="match status" value="1"/>
</dbReference>
<organism evidence="7 8">
    <name type="scientific">Parapusillimonas granuli</name>
    <dbReference type="NCBI Taxonomy" id="380911"/>
    <lineage>
        <taxon>Bacteria</taxon>
        <taxon>Pseudomonadati</taxon>
        <taxon>Pseudomonadota</taxon>
        <taxon>Betaproteobacteria</taxon>
        <taxon>Burkholderiales</taxon>
        <taxon>Alcaligenaceae</taxon>
        <taxon>Parapusillimonas</taxon>
    </lineage>
</organism>
<dbReference type="InterPro" id="IPR002477">
    <property type="entry name" value="Peptidoglycan-bd-like"/>
</dbReference>
<feature type="domain" description="N-acetylmuramoyl-L-alanine amidase" evidence="6">
    <location>
        <begin position="44"/>
        <end position="181"/>
    </location>
</feature>
<dbReference type="InterPro" id="IPR036366">
    <property type="entry name" value="PGBDSf"/>
</dbReference>
<dbReference type="InterPro" id="IPR002502">
    <property type="entry name" value="Amidase_domain"/>
</dbReference>
<dbReference type="EC" id="3.5.1.28" evidence="3"/>
<dbReference type="GO" id="GO:0019867">
    <property type="term" value="C:outer membrane"/>
    <property type="evidence" value="ECO:0007669"/>
    <property type="project" value="TreeGrafter"/>
</dbReference>
<dbReference type="SMART" id="SM00644">
    <property type="entry name" value="Ami_2"/>
    <property type="match status" value="1"/>
</dbReference>
<accession>A0A853FZP6</accession>
<comment type="similarity">
    <text evidence="2">Belongs to the N-acetylmuramoyl-L-alanine amidase 2 family.</text>
</comment>
<keyword evidence="5" id="KW-0961">Cell wall biogenesis/degradation</keyword>
<dbReference type="SUPFAM" id="SSF47090">
    <property type="entry name" value="PGBD-like"/>
    <property type="match status" value="1"/>
</dbReference>
<dbReference type="PROSITE" id="PS51257">
    <property type="entry name" value="PROKAR_LIPOPROTEIN"/>
    <property type="match status" value="1"/>
</dbReference>
<comment type="catalytic activity">
    <reaction evidence="1">
        <text>Hydrolyzes the link between N-acetylmuramoyl residues and L-amino acid residues in certain cell-wall glycopeptides.</text>
        <dbReference type="EC" id="3.5.1.28"/>
    </reaction>
</comment>
<dbReference type="GO" id="GO:0009254">
    <property type="term" value="P:peptidoglycan turnover"/>
    <property type="evidence" value="ECO:0007669"/>
    <property type="project" value="TreeGrafter"/>
</dbReference>
<dbReference type="Gene3D" id="3.40.80.10">
    <property type="entry name" value="Peptidoglycan recognition protein-like"/>
    <property type="match status" value="1"/>
</dbReference>
<evidence type="ECO:0000313" key="7">
    <source>
        <dbReference type="EMBL" id="NYT51595.1"/>
    </source>
</evidence>
<comment type="caution">
    <text evidence="7">The sequence shown here is derived from an EMBL/GenBank/DDBJ whole genome shotgun (WGS) entry which is preliminary data.</text>
</comment>
<evidence type="ECO:0000313" key="8">
    <source>
        <dbReference type="Proteomes" id="UP000559809"/>
    </source>
</evidence>
<keyword evidence="4" id="KW-0378">Hydrolase</keyword>
<dbReference type="SUPFAM" id="SSF55846">
    <property type="entry name" value="N-acetylmuramoyl-L-alanine amidase-like"/>
    <property type="match status" value="1"/>
</dbReference>
<dbReference type="Gene3D" id="1.10.101.10">
    <property type="entry name" value="PGBD-like superfamily/PGBD"/>
    <property type="match status" value="1"/>
</dbReference>
<dbReference type="InterPro" id="IPR051206">
    <property type="entry name" value="NAMLAA_amidase_2"/>
</dbReference>
<proteinExistence type="inferred from homology"/>
<dbReference type="InterPro" id="IPR036505">
    <property type="entry name" value="Amidase/PGRP_sf"/>
</dbReference>
<evidence type="ECO:0000256" key="5">
    <source>
        <dbReference type="ARBA" id="ARBA00023316"/>
    </source>
</evidence>
<dbReference type="PANTHER" id="PTHR30417:SF1">
    <property type="entry name" value="N-ACETYLMURAMOYL-L-ALANINE AMIDASE AMID"/>
    <property type="match status" value="1"/>
</dbReference>
<dbReference type="PANTHER" id="PTHR30417">
    <property type="entry name" value="N-ACETYLMURAMOYL-L-ALANINE AMIDASE AMID"/>
    <property type="match status" value="1"/>
</dbReference>
<dbReference type="GO" id="GO:0008745">
    <property type="term" value="F:N-acetylmuramoyl-L-alanine amidase activity"/>
    <property type="evidence" value="ECO:0007669"/>
    <property type="project" value="UniProtKB-EC"/>
</dbReference>
<evidence type="ECO:0000256" key="2">
    <source>
        <dbReference type="ARBA" id="ARBA00007553"/>
    </source>
</evidence>
<dbReference type="InterPro" id="IPR036365">
    <property type="entry name" value="PGBD-like_sf"/>
</dbReference>
<dbReference type="Pfam" id="PF01510">
    <property type="entry name" value="Amidase_2"/>
    <property type="match status" value="1"/>
</dbReference>